<name>A0A0M3UGS4_9MICC</name>
<dbReference type="Proteomes" id="UP000062833">
    <property type="component" value="Chromosome"/>
</dbReference>
<organism evidence="1 2">
    <name type="scientific">Arthrobacter alpinus</name>
    <dbReference type="NCBI Taxonomy" id="656366"/>
    <lineage>
        <taxon>Bacteria</taxon>
        <taxon>Bacillati</taxon>
        <taxon>Actinomycetota</taxon>
        <taxon>Actinomycetes</taxon>
        <taxon>Micrococcales</taxon>
        <taxon>Micrococcaceae</taxon>
        <taxon>Arthrobacter</taxon>
    </lineage>
</organism>
<dbReference type="AlphaFoldDB" id="A0A0M3UGS4"/>
<gene>
    <name evidence="1" type="ORF">AOC05_14395</name>
</gene>
<reference evidence="2" key="1">
    <citation type="submission" date="2015-09" db="EMBL/GenBank/DDBJ databases">
        <title>Complete genome of Arthrobacter alpinus strain R3.8.</title>
        <authorList>
            <person name="See-Too W.S."/>
            <person name="Chan K.G."/>
        </authorList>
    </citation>
    <scope>NUCLEOTIDE SEQUENCE [LARGE SCALE GENOMIC DNA]</scope>
    <source>
        <strain evidence="2">R3.8</strain>
    </source>
</reference>
<evidence type="ECO:0000313" key="2">
    <source>
        <dbReference type="Proteomes" id="UP000062833"/>
    </source>
</evidence>
<sequence length="64" mass="6924">MAVVVPVEADVNEAQQIAKQSRDETVQPCLIRGPRGLELERHDLVIEGLEPVLLHADSLASGPI</sequence>
<accession>A0A0M3UGS4</accession>
<keyword evidence="2" id="KW-1185">Reference proteome</keyword>
<protein>
    <submittedName>
        <fullName evidence="1">Uncharacterized protein</fullName>
    </submittedName>
</protein>
<proteinExistence type="predicted"/>
<dbReference type="KEGG" id="aaq:AOC05_14395"/>
<dbReference type="PATRIC" id="fig|656366.3.peg.3103"/>
<dbReference type="EMBL" id="CP012677">
    <property type="protein sequence ID" value="ALE93239.1"/>
    <property type="molecule type" value="Genomic_DNA"/>
</dbReference>
<evidence type="ECO:0000313" key="1">
    <source>
        <dbReference type="EMBL" id="ALE93239.1"/>
    </source>
</evidence>